<dbReference type="AlphaFoldDB" id="W1PFS7"/>
<gene>
    <name evidence="1" type="ORF">AMTR_s00015p00086730</name>
</gene>
<keyword evidence="2" id="KW-1185">Reference proteome</keyword>
<reference evidence="2" key="1">
    <citation type="journal article" date="2013" name="Science">
        <title>The Amborella genome and the evolution of flowering plants.</title>
        <authorList>
            <consortium name="Amborella Genome Project"/>
        </authorList>
    </citation>
    <scope>NUCLEOTIDE SEQUENCE [LARGE SCALE GENOMIC DNA]</scope>
</reference>
<name>W1PFS7_AMBTC</name>
<dbReference type="Proteomes" id="UP000017836">
    <property type="component" value="Unassembled WGS sequence"/>
</dbReference>
<evidence type="ECO:0000313" key="2">
    <source>
        <dbReference type="Proteomes" id="UP000017836"/>
    </source>
</evidence>
<protein>
    <submittedName>
        <fullName evidence="1">Uncharacterized protein</fullName>
    </submittedName>
</protein>
<dbReference type="Gramene" id="ERN08842">
    <property type="protein sequence ID" value="ERN08842"/>
    <property type="gene ID" value="AMTR_s00015p00086730"/>
</dbReference>
<dbReference type="Gene3D" id="3.40.50.150">
    <property type="entry name" value="Vaccinia Virus protein VP39"/>
    <property type="match status" value="1"/>
</dbReference>
<dbReference type="HOGENOM" id="CLU_2691062_0_0_1"/>
<dbReference type="EMBL" id="KI393208">
    <property type="protein sequence ID" value="ERN08842.1"/>
    <property type="molecule type" value="Genomic_DNA"/>
</dbReference>
<proteinExistence type="predicted"/>
<evidence type="ECO:0000313" key="1">
    <source>
        <dbReference type="EMBL" id="ERN08842.1"/>
    </source>
</evidence>
<sequence>MERFIAFSYLKVYPEHLLDPPVATLNALFGPKTTIVLGYELRSTNVHEKMMNMWKTNYEVKSIPKSKTNPKYIW</sequence>
<accession>W1PFS7</accession>
<dbReference type="InterPro" id="IPR029063">
    <property type="entry name" value="SAM-dependent_MTases_sf"/>
</dbReference>
<organism evidence="1 2">
    <name type="scientific">Amborella trichopoda</name>
    <dbReference type="NCBI Taxonomy" id="13333"/>
    <lineage>
        <taxon>Eukaryota</taxon>
        <taxon>Viridiplantae</taxon>
        <taxon>Streptophyta</taxon>
        <taxon>Embryophyta</taxon>
        <taxon>Tracheophyta</taxon>
        <taxon>Spermatophyta</taxon>
        <taxon>Magnoliopsida</taxon>
        <taxon>Amborellales</taxon>
        <taxon>Amborellaceae</taxon>
        <taxon>Amborella</taxon>
    </lineage>
</organism>